<protein>
    <submittedName>
        <fullName evidence="6">Integrase</fullName>
    </submittedName>
</protein>
<dbReference type="Gene3D" id="1.10.150.130">
    <property type="match status" value="1"/>
</dbReference>
<gene>
    <name evidence="6" type="ORF">BDD16_003953</name>
</gene>
<evidence type="ECO:0000256" key="2">
    <source>
        <dbReference type="ARBA" id="ARBA00022908"/>
    </source>
</evidence>
<dbReference type="EMBL" id="JACCFH010000001">
    <property type="protein sequence ID" value="NYG34967.1"/>
    <property type="molecule type" value="Genomic_DNA"/>
</dbReference>
<keyword evidence="7" id="KW-1185">Reference proteome</keyword>
<evidence type="ECO:0000259" key="5">
    <source>
        <dbReference type="PROSITE" id="PS51898"/>
    </source>
</evidence>
<feature type="domain" description="Tyr recombinase" evidence="5">
    <location>
        <begin position="177"/>
        <end position="380"/>
    </location>
</feature>
<dbReference type="GO" id="GO:0006310">
    <property type="term" value="P:DNA recombination"/>
    <property type="evidence" value="ECO:0007669"/>
    <property type="project" value="UniProtKB-KW"/>
</dbReference>
<dbReference type="RefSeq" id="WP_179635544.1">
    <property type="nucleotide sequence ID" value="NZ_JACCFH010000001.1"/>
</dbReference>
<evidence type="ECO:0000256" key="3">
    <source>
        <dbReference type="ARBA" id="ARBA00023125"/>
    </source>
</evidence>
<dbReference type="Gene3D" id="1.10.443.10">
    <property type="entry name" value="Intergrase catalytic core"/>
    <property type="match status" value="1"/>
</dbReference>
<dbReference type="InterPro" id="IPR050090">
    <property type="entry name" value="Tyrosine_recombinase_XerCD"/>
</dbReference>
<dbReference type="SUPFAM" id="SSF47823">
    <property type="entry name" value="lambda integrase-like, N-terminal domain"/>
    <property type="match status" value="1"/>
</dbReference>
<dbReference type="PROSITE" id="PS51898">
    <property type="entry name" value="TYR_RECOMBINASE"/>
    <property type="match status" value="1"/>
</dbReference>
<dbReference type="GO" id="GO:0007059">
    <property type="term" value="P:chromosome segregation"/>
    <property type="evidence" value="ECO:0007669"/>
    <property type="project" value="UniProtKB-KW"/>
</dbReference>
<organism evidence="6 7">
    <name type="scientific">Sphaerotilus montanus</name>
    <dbReference type="NCBI Taxonomy" id="522889"/>
    <lineage>
        <taxon>Bacteria</taxon>
        <taxon>Pseudomonadati</taxon>
        <taxon>Pseudomonadota</taxon>
        <taxon>Betaproteobacteria</taxon>
        <taxon>Burkholderiales</taxon>
        <taxon>Sphaerotilaceae</taxon>
        <taxon>Sphaerotilus</taxon>
    </lineage>
</organism>
<dbReference type="SUPFAM" id="SSF56349">
    <property type="entry name" value="DNA breaking-rejoining enzymes"/>
    <property type="match status" value="1"/>
</dbReference>
<comment type="caution">
    <text evidence="6">The sequence shown here is derived from an EMBL/GenBank/DDBJ whole genome shotgun (WGS) entry which is preliminary data.</text>
</comment>
<dbReference type="InterPro" id="IPR013762">
    <property type="entry name" value="Integrase-like_cat_sf"/>
</dbReference>
<keyword evidence="4" id="KW-0233">DNA recombination</keyword>
<dbReference type="CDD" id="cd00799">
    <property type="entry name" value="INT_Cre_C"/>
    <property type="match status" value="1"/>
</dbReference>
<keyword evidence="2" id="KW-0229">DNA integration</keyword>
<dbReference type="GO" id="GO:0015074">
    <property type="term" value="P:DNA integration"/>
    <property type="evidence" value="ECO:0007669"/>
    <property type="project" value="UniProtKB-KW"/>
</dbReference>
<accession>A0A7Y9R4M8</accession>
<name>A0A7Y9R4M8_9BURK</name>
<evidence type="ECO:0000313" key="7">
    <source>
        <dbReference type="Proteomes" id="UP000518288"/>
    </source>
</evidence>
<keyword evidence="1" id="KW-0159">Chromosome partition</keyword>
<sequence length="392" mass="41709">MSDLARAALSSVVPSDLLLLPPDGATPLLVVDELPESSQAAVRALLDQGESPNTVRSYRSGLRYWAAWFSVRYGRRLALPLPVPVVLQFIVDHAERLDDAARLVHGLPPAVDAALVAAGHKASLGAPALATLVHRVSVLSKLHQLQGLDNPCDDGRVRELMARMRRGYARRGAQQVNAKPALTREPLEALLATCDDSLVGLRDRALLLFAFSSGGRRRSEVVAATLDNTRRQAGGWVYQMGVSKSNQAGRARGDSHKPIVGRAAEALQAWLEAWQRAAAAAGQPAPSGGLFRRIGKSGVPGAALSAQSVRLIVQARCALAGLDPAFSAHSLRSGFVTEAAQQNIPMAETMALTGHRSPASVLGYFRKGEVLGMRGAALLDGGTMDNNDKKKR</sequence>
<reference evidence="6 7" key="1">
    <citation type="submission" date="2020-07" db="EMBL/GenBank/DDBJ databases">
        <title>Genomic Encyclopedia of Archaeal and Bacterial Type Strains, Phase II (KMG-II): from individual species to whole genera.</title>
        <authorList>
            <person name="Goeker M."/>
        </authorList>
    </citation>
    <scope>NUCLEOTIDE SEQUENCE [LARGE SCALE GENOMIC DNA]</scope>
    <source>
        <strain evidence="6 7">DSM 21226</strain>
    </source>
</reference>
<dbReference type="GO" id="GO:0003677">
    <property type="term" value="F:DNA binding"/>
    <property type="evidence" value="ECO:0007669"/>
    <property type="project" value="UniProtKB-KW"/>
</dbReference>
<evidence type="ECO:0000313" key="6">
    <source>
        <dbReference type="EMBL" id="NYG34967.1"/>
    </source>
</evidence>
<proteinExistence type="predicted"/>
<dbReference type="AlphaFoldDB" id="A0A7Y9R4M8"/>
<dbReference type="InterPro" id="IPR002104">
    <property type="entry name" value="Integrase_catalytic"/>
</dbReference>
<evidence type="ECO:0000256" key="1">
    <source>
        <dbReference type="ARBA" id="ARBA00022829"/>
    </source>
</evidence>
<dbReference type="PANTHER" id="PTHR30349">
    <property type="entry name" value="PHAGE INTEGRASE-RELATED"/>
    <property type="match status" value="1"/>
</dbReference>
<keyword evidence="3" id="KW-0238">DNA-binding</keyword>
<dbReference type="InterPro" id="IPR010998">
    <property type="entry name" value="Integrase_recombinase_N"/>
</dbReference>
<dbReference type="PANTHER" id="PTHR30349:SF81">
    <property type="entry name" value="TYROSINE RECOMBINASE XERC"/>
    <property type="match status" value="1"/>
</dbReference>
<evidence type="ECO:0000256" key="4">
    <source>
        <dbReference type="ARBA" id="ARBA00023172"/>
    </source>
</evidence>
<dbReference type="InterPro" id="IPR011010">
    <property type="entry name" value="DNA_brk_join_enz"/>
</dbReference>
<dbReference type="Proteomes" id="UP000518288">
    <property type="component" value="Unassembled WGS sequence"/>
</dbReference>
<dbReference type="Pfam" id="PF00589">
    <property type="entry name" value="Phage_integrase"/>
    <property type="match status" value="1"/>
</dbReference>